<sequence length="249" mass="27850">MPIPSRLPSHQFLIPDGKYADLEVTCGTGIVKVHKVVVCGMSPVLDNITKPGTKGKKSQLPIYGHEWDTVARAFFWMYYGGYRTPSEKYQQRLSTTASSEATKTSTELTLADMKLHFSILKFAKEYKIEQLQKEAKQRILDIIQGTCETSIIVEYIRRVHSGASDDALLSLAATQVADRYDDLVNDPAFATLWLPGPFYTRLLRSLSPKQTSNLCPVTPYKRKSTEPLVAPLKRGHTGSKLCQPPSTQK</sequence>
<evidence type="ECO:0000313" key="3">
    <source>
        <dbReference type="EMBL" id="KZZ87637.1"/>
    </source>
</evidence>
<comment type="caution">
    <text evidence="3">The sequence shown here is derived from an EMBL/GenBank/DDBJ whole genome shotgun (WGS) entry which is preliminary data.</text>
</comment>
<accession>A0A167VJY8</accession>
<dbReference type="InterPro" id="IPR000210">
    <property type="entry name" value="BTB/POZ_dom"/>
</dbReference>
<dbReference type="PANTHER" id="PTHR47843:SF5">
    <property type="entry name" value="BTB_POZ DOMAIN PROTEIN"/>
    <property type="match status" value="1"/>
</dbReference>
<dbReference type="CDD" id="cd18186">
    <property type="entry name" value="BTB_POZ_ZBTB_KLHL-like"/>
    <property type="match status" value="1"/>
</dbReference>
<dbReference type="Gene3D" id="3.30.710.10">
    <property type="entry name" value="Potassium Channel Kv1.1, Chain A"/>
    <property type="match status" value="1"/>
</dbReference>
<evidence type="ECO:0000313" key="4">
    <source>
        <dbReference type="Proteomes" id="UP000242877"/>
    </source>
</evidence>
<protein>
    <submittedName>
        <fullName evidence="3">BTB/POZ fold protein</fullName>
    </submittedName>
</protein>
<dbReference type="InterPro" id="IPR011333">
    <property type="entry name" value="SKP1/BTB/POZ_sf"/>
</dbReference>
<dbReference type="PANTHER" id="PTHR47843">
    <property type="entry name" value="BTB DOMAIN-CONTAINING PROTEIN-RELATED"/>
    <property type="match status" value="1"/>
</dbReference>
<name>A0A167VJY8_9EURO</name>
<dbReference type="Proteomes" id="UP000242877">
    <property type="component" value="Unassembled WGS sequence"/>
</dbReference>
<dbReference type="Pfam" id="PF00651">
    <property type="entry name" value="BTB"/>
    <property type="match status" value="1"/>
</dbReference>
<feature type="region of interest" description="Disordered" evidence="1">
    <location>
        <begin position="226"/>
        <end position="249"/>
    </location>
</feature>
<keyword evidence="4" id="KW-1185">Reference proteome</keyword>
<evidence type="ECO:0000259" key="2">
    <source>
        <dbReference type="Pfam" id="PF00651"/>
    </source>
</evidence>
<feature type="domain" description="BTB" evidence="2">
    <location>
        <begin position="17"/>
        <end position="95"/>
    </location>
</feature>
<dbReference type="AlphaFoldDB" id="A0A167VJY8"/>
<gene>
    <name evidence="3" type="ORF">AAP_05548</name>
</gene>
<proteinExistence type="predicted"/>
<dbReference type="SUPFAM" id="SSF54695">
    <property type="entry name" value="POZ domain"/>
    <property type="match status" value="1"/>
</dbReference>
<dbReference type="EMBL" id="AZGZ01000032">
    <property type="protein sequence ID" value="KZZ87637.1"/>
    <property type="molecule type" value="Genomic_DNA"/>
</dbReference>
<dbReference type="VEuPathDB" id="FungiDB:AAP_05548"/>
<evidence type="ECO:0000256" key="1">
    <source>
        <dbReference type="SAM" id="MobiDB-lite"/>
    </source>
</evidence>
<organism evidence="3 4">
    <name type="scientific">Ascosphaera apis ARSEF 7405</name>
    <dbReference type="NCBI Taxonomy" id="392613"/>
    <lineage>
        <taxon>Eukaryota</taxon>
        <taxon>Fungi</taxon>
        <taxon>Dikarya</taxon>
        <taxon>Ascomycota</taxon>
        <taxon>Pezizomycotina</taxon>
        <taxon>Eurotiomycetes</taxon>
        <taxon>Eurotiomycetidae</taxon>
        <taxon>Onygenales</taxon>
        <taxon>Ascosphaeraceae</taxon>
        <taxon>Ascosphaera</taxon>
    </lineage>
</organism>
<reference evidence="3 4" key="1">
    <citation type="journal article" date="2016" name="Genome Biol. Evol.">
        <title>Divergent and convergent evolution of fungal pathogenicity.</title>
        <authorList>
            <person name="Shang Y."/>
            <person name="Xiao G."/>
            <person name="Zheng P."/>
            <person name="Cen K."/>
            <person name="Zhan S."/>
            <person name="Wang C."/>
        </authorList>
    </citation>
    <scope>NUCLEOTIDE SEQUENCE [LARGE SCALE GENOMIC DNA]</scope>
    <source>
        <strain evidence="3 4">ARSEF 7405</strain>
    </source>
</reference>
<dbReference type="OrthoDB" id="6359816at2759"/>